<dbReference type="Pfam" id="PF23899">
    <property type="entry name" value="SU10_portal"/>
    <property type="match status" value="1"/>
</dbReference>
<dbReference type="OrthoDB" id="5464900at2"/>
<dbReference type="RefSeq" id="WP_061164744.1">
    <property type="nucleotide sequence ID" value="NZ_FCOI02000046.1"/>
</dbReference>
<name>A0A158DMW5_9BURK</name>
<evidence type="ECO:0000313" key="2">
    <source>
        <dbReference type="Proteomes" id="UP000054624"/>
    </source>
</evidence>
<proteinExistence type="predicted"/>
<reference evidence="2" key="1">
    <citation type="submission" date="2016-01" db="EMBL/GenBank/DDBJ databases">
        <authorList>
            <person name="Peeters Charlotte."/>
        </authorList>
    </citation>
    <scope>NUCLEOTIDE SEQUENCE [LARGE SCALE GENOMIC DNA]</scope>
</reference>
<dbReference type="Proteomes" id="UP000054624">
    <property type="component" value="Unassembled WGS sequence"/>
</dbReference>
<sequence length="684" mass="77105">MAKASKKFKPVSESELKTLVQKYSTSSAEYYSSKLSEERKKVMEYYHGEKPAPSHAGNSKYVSMDVFDAVESLKAVLLETFSAGNKIVSFDPQSDADVEPMRVATEYADYVVFRQNDAYGIFSSIIQDGLMARTGIAKVWWDECYEEQEEEFSDIDVDSLEMLSSQEDIENVDAEHDPETGLFSGTLTRKIDKSQVRYVPVAPEEFLITSTAPSIHEAHFVAHKTRKTRSELISMGYDKDLVYGIGNSDDDEVSMSPERLARFEDIGTGMVNLEEDQDSEQTEHVIVTEAYMPIDMDGSGVAKLWKITMGGTDTILDKEQVDRKPFICFTPLPLPHAFYGGNYAARVIPTQNARTVLVRGILDHTVITNNPRLMVVKGAVQNPKELLENRVGGLVNVSRPDGIIPLQQSGLNPFVFQTIQLLDEDKEEVTGVSRLSQGLNKDAVSKQNSQAMVNDMVSLSQQREKIVARNFANHFIKELYLEVYRLVLLNEKKPKVIRIAGNFVQVDPTEWAEEVTCTVELKLGYNEQQQEAMKYLTIHSTLAADPGNARLYNEQNRYAVFKTALEKTGIKQVNQFLTDPSTLGAPQPDPFKVQEMQLESRKVAVQESVAQTSAKKTDDHAQIEMLKLQLEKMQMQMEQVLRNREVDVKQFTAESNAALHTQELHLVEKEMEQNPPQTQAVIRT</sequence>
<evidence type="ECO:0008006" key="3">
    <source>
        <dbReference type="Google" id="ProtNLM"/>
    </source>
</evidence>
<dbReference type="EMBL" id="FCOI02000046">
    <property type="protein sequence ID" value="SAK95905.1"/>
    <property type="molecule type" value="Genomic_DNA"/>
</dbReference>
<accession>A0A158DMW5</accession>
<gene>
    <name evidence="1" type="ORF">AWB76_07215</name>
</gene>
<dbReference type="AlphaFoldDB" id="A0A158DMW5"/>
<dbReference type="InterPro" id="IPR056909">
    <property type="entry name" value="SU10_portal"/>
</dbReference>
<protein>
    <recommendedName>
        <fullName evidence="3">Portal protein</fullName>
    </recommendedName>
</protein>
<evidence type="ECO:0000313" key="1">
    <source>
        <dbReference type="EMBL" id="SAK95905.1"/>
    </source>
</evidence>
<organism evidence="1 2">
    <name type="scientific">Caballeronia temeraria</name>
    <dbReference type="NCBI Taxonomy" id="1777137"/>
    <lineage>
        <taxon>Bacteria</taxon>
        <taxon>Pseudomonadati</taxon>
        <taxon>Pseudomonadota</taxon>
        <taxon>Betaproteobacteria</taxon>
        <taxon>Burkholderiales</taxon>
        <taxon>Burkholderiaceae</taxon>
        <taxon>Caballeronia</taxon>
    </lineage>
</organism>
<dbReference type="STRING" id="1777137.AWB76_07215"/>
<keyword evidence="2" id="KW-1185">Reference proteome</keyword>